<gene>
    <name evidence="1" type="ORF">IPOD504_LOCUS2109</name>
</gene>
<dbReference type="Proteomes" id="UP000837857">
    <property type="component" value="Chromosome 11"/>
</dbReference>
<proteinExistence type="predicted"/>
<reference evidence="1" key="1">
    <citation type="submission" date="2022-03" db="EMBL/GenBank/DDBJ databases">
        <authorList>
            <person name="Martin H S."/>
        </authorList>
    </citation>
    <scope>NUCLEOTIDE SEQUENCE</scope>
</reference>
<sequence>MLNIITEKSSNTICSGGSGAVAMIDDVRRGRPARDSAVVEWHRESGVFPAFRANIDHVAYRGALERDIGCRLAPEAASSLLPGTVYVYRIEVNT</sequence>
<evidence type="ECO:0000313" key="1">
    <source>
        <dbReference type="EMBL" id="CAH2039918.1"/>
    </source>
</evidence>
<dbReference type="EMBL" id="OW152823">
    <property type="protein sequence ID" value="CAH2039918.1"/>
    <property type="molecule type" value="Genomic_DNA"/>
</dbReference>
<evidence type="ECO:0000313" key="2">
    <source>
        <dbReference type="Proteomes" id="UP000837857"/>
    </source>
</evidence>
<protein>
    <submittedName>
        <fullName evidence="1">Uncharacterized protein</fullName>
    </submittedName>
</protein>
<feature type="non-terminal residue" evidence="1">
    <location>
        <position position="94"/>
    </location>
</feature>
<name>A0ABN8HR54_9NEOP</name>
<accession>A0ABN8HR54</accession>
<keyword evidence="2" id="KW-1185">Reference proteome</keyword>
<organism evidence="1 2">
    <name type="scientific">Iphiclides podalirius</name>
    <name type="common">scarce swallowtail</name>
    <dbReference type="NCBI Taxonomy" id="110791"/>
    <lineage>
        <taxon>Eukaryota</taxon>
        <taxon>Metazoa</taxon>
        <taxon>Ecdysozoa</taxon>
        <taxon>Arthropoda</taxon>
        <taxon>Hexapoda</taxon>
        <taxon>Insecta</taxon>
        <taxon>Pterygota</taxon>
        <taxon>Neoptera</taxon>
        <taxon>Endopterygota</taxon>
        <taxon>Lepidoptera</taxon>
        <taxon>Glossata</taxon>
        <taxon>Ditrysia</taxon>
        <taxon>Papilionoidea</taxon>
        <taxon>Papilionidae</taxon>
        <taxon>Papilioninae</taxon>
        <taxon>Iphiclides</taxon>
    </lineage>
</organism>